<proteinExistence type="predicted"/>
<reference evidence="1" key="3">
    <citation type="submission" date="2023-05" db="EMBL/GenBank/DDBJ databases">
        <authorList>
            <person name="Smith C.H."/>
        </authorList>
    </citation>
    <scope>NUCLEOTIDE SEQUENCE</scope>
    <source>
        <strain evidence="1">CHS0354</strain>
        <tissue evidence="1">Mantle</tissue>
    </source>
</reference>
<evidence type="ECO:0000313" key="2">
    <source>
        <dbReference type="Proteomes" id="UP001195483"/>
    </source>
</evidence>
<accession>A0AAE0RM09</accession>
<evidence type="ECO:0000313" key="1">
    <source>
        <dbReference type="EMBL" id="KAK3575871.1"/>
    </source>
</evidence>
<dbReference type="Proteomes" id="UP001195483">
    <property type="component" value="Unassembled WGS sequence"/>
</dbReference>
<organism evidence="1 2">
    <name type="scientific">Potamilus streckersoni</name>
    <dbReference type="NCBI Taxonomy" id="2493646"/>
    <lineage>
        <taxon>Eukaryota</taxon>
        <taxon>Metazoa</taxon>
        <taxon>Spiralia</taxon>
        <taxon>Lophotrochozoa</taxon>
        <taxon>Mollusca</taxon>
        <taxon>Bivalvia</taxon>
        <taxon>Autobranchia</taxon>
        <taxon>Heteroconchia</taxon>
        <taxon>Palaeoheterodonta</taxon>
        <taxon>Unionida</taxon>
        <taxon>Unionoidea</taxon>
        <taxon>Unionidae</taxon>
        <taxon>Ambleminae</taxon>
        <taxon>Lampsilini</taxon>
        <taxon>Potamilus</taxon>
    </lineage>
</organism>
<sequence length="117" mass="13562">MRNFDRWLDRNRHVQLHHQSAGHNIDMQEEHTLVSKNEEDLENYLVTFSHSNAPGDTIYVDSDDLWVGDEAAVSKAATASDACMGKWQRNELGNNLEKVSKRYEIMSKMHFILEETL</sequence>
<gene>
    <name evidence="1" type="ORF">CHS0354_006495</name>
</gene>
<protein>
    <submittedName>
        <fullName evidence="1">Uncharacterized protein</fullName>
    </submittedName>
</protein>
<dbReference type="EMBL" id="JAEAOA010000448">
    <property type="protein sequence ID" value="KAK3575871.1"/>
    <property type="molecule type" value="Genomic_DNA"/>
</dbReference>
<reference evidence="1" key="2">
    <citation type="journal article" date="2021" name="Genome Biol. Evol.">
        <title>Developing a high-quality reference genome for a parasitic bivalve with doubly uniparental inheritance (Bivalvia: Unionida).</title>
        <authorList>
            <person name="Smith C.H."/>
        </authorList>
    </citation>
    <scope>NUCLEOTIDE SEQUENCE</scope>
    <source>
        <strain evidence="1">CHS0354</strain>
        <tissue evidence="1">Mantle</tissue>
    </source>
</reference>
<reference evidence="1" key="1">
    <citation type="journal article" date="2021" name="Genome Biol. Evol.">
        <title>A High-Quality Reference Genome for a Parasitic Bivalve with Doubly Uniparental Inheritance (Bivalvia: Unionida).</title>
        <authorList>
            <person name="Smith C.H."/>
        </authorList>
    </citation>
    <scope>NUCLEOTIDE SEQUENCE</scope>
    <source>
        <strain evidence="1">CHS0354</strain>
    </source>
</reference>
<comment type="caution">
    <text evidence="1">The sequence shown here is derived from an EMBL/GenBank/DDBJ whole genome shotgun (WGS) entry which is preliminary data.</text>
</comment>
<name>A0AAE0RM09_9BIVA</name>
<dbReference type="AlphaFoldDB" id="A0AAE0RM09"/>
<keyword evidence="2" id="KW-1185">Reference proteome</keyword>